<feature type="compositionally biased region" description="Low complexity" evidence="1">
    <location>
        <begin position="146"/>
        <end position="156"/>
    </location>
</feature>
<protein>
    <submittedName>
        <fullName evidence="2">Uncharacterized protein</fullName>
    </submittedName>
</protein>
<accession>A0A3L6S3I4</accession>
<dbReference type="EMBL" id="PQIB02000006">
    <property type="protein sequence ID" value="RLN12958.1"/>
    <property type="molecule type" value="Genomic_DNA"/>
</dbReference>
<gene>
    <name evidence="2" type="ORF">C2845_PM09G16510</name>
</gene>
<comment type="caution">
    <text evidence="2">The sequence shown here is derived from an EMBL/GenBank/DDBJ whole genome shotgun (WGS) entry which is preliminary data.</text>
</comment>
<reference evidence="3" key="1">
    <citation type="journal article" date="2019" name="Nat. Commun.">
        <title>The genome of broomcorn millet.</title>
        <authorList>
            <person name="Zou C."/>
            <person name="Miki D."/>
            <person name="Li D."/>
            <person name="Tang Q."/>
            <person name="Xiao L."/>
            <person name="Rajput S."/>
            <person name="Deng P."/>
            <person name="Jia W."/>
            <person name="Huang R."/>
            <person name="Zhang M."/>
            <person name="Sun Y."/>
            <person name="Hu J."/>
            <person name="Fu X."/>
            <person name="Schnable P.S."/>
            <person name="Li F."/>
            <person name="Zhang H."/>
            <person name="Feng B."/>
            <person name="Zhu X."/>
            <person name="Liu R."/>
            <person name="Schnable J.C."/>
            <person name="Zhu J.-K."/>
            <person name="Zhang H."/>
        </authorList>
    </citation>
    <scope>NUCLEOTIDE SEQUENCE [LARGE SCALE GENOMIC DNA]</scope>
</reference>
<proteinExistence type="predicted"/>
<feature type="region of interest" description="Disordered" evidence="1">
    <location>
        <begin position="1"/>
        <end position="30"/>
    </location>
</feature>
<dbReference type="Proteomes" id="UP000275267">
    <property type="component" value="Unassembled WGS sequence"/>
</dbReference>
<evidence type="ECO:0000313" key="3">
    <source>
        <dbReference type="Proteomes" id="UP000275267"/>
    </source>
</evidence>
<dbReference type="AlphaFoldDB" id="A0A3L6S3I4"/>
<feature type="compositionally biased region" description="Basic and acidic residues" evidence="1">
    <location>
        <begin position="48"/>
        <end position="57"/>
    </location>
</feature>
<feature type="compositionally biased region" description="Pro residues" evidence="1">
    <location>
        <begin position="121"/>
        <end position="130"/>
    </location>
</feature>
<sequence length="186" mass="19733">MKKKDGAAQERNKNVRVKEEERGSEEDEKVGLCFHWLERRMAAIQPQRRQDAQDHHAKTYQGAAARTTAAALPSGIPEEAVEMDMSFRSPLNQTATAAHGRPPAIPGYMVATRSARAKARPAPPPPPSPPATLTHGRSPSGGGIAGDSSSSGQSAGQNGGAIAGYSPDCSCTGDWTQHRTSMVVYT</sequence>
<name>A0A3L6S3I4_PANMI</name>
<feature type="region of interest" description="Disordered" evidence="1">
    <location>
        <begin position="45"/>
        <end position="70"/>
    </location>
</feature>
<evidence type="ECO:0000256" key="1">
    <source>
        <dbReference type="SAM" id="MobiDB-lite"/>
    </source>
</evidence>
<organism evidence="2 3">
    <name type="scientific">Panicum miliaceum</name>
    <name type="common">Proso millet</name>
    <name type="synonym">Broomcorn millet</name>
    <dbReference type="NCBI Taxonomy" id="4540"/>
    <lineage>
        <taxon>Eukaryota</taxon>
        <taxon>Viridiplantae</taxon>
        <taxon>Streptophyta</taxon>
        <taxon>Embryophyta</taxon>
        <taxon>Tracheophyta</taxon>
        <taxon>Spermatophyta</taxon>
        <taxon>Magnoliopsida</taxon>
        <taxon>Liliopsida</taxon>
        <taxon>Poales</taxon>
        <taxon>Poaceae</taxon>
        <taxon>PACMAD clade</taxon>
        <taxon>Panicoideae</taxon>
        <taxon>Panicodae</taxon>
        <taxon>Paniceae</taxon>
        <taxon>Panicinae</taxon>
        <taxon>Panicum</taxon>
        <taxon>Panicum sect. Panicum</taxon>
    </lineage>
</organism>
<evidence type="ECO:0000313" key="2">
    <source>
        <dbReference type="EMBL" id="RLN12958.1"/>
    </source>
</evidence>
<keyword evidence="3" id="KW-1185">Reference proteome</keyword>
<feature type="compositionally biased region" description="Basic and acidic residues" evidence="1">
    <location>
        <begin position="1"/>
        <end position="21"/>
    </location>
</feature>
<dbReference type="OrthoDB" id="1915057at2759"/>
<feature type="region of interest" description="Disordered" evidence="1">
    <location>
        <begin position="111"/>
        <end position="186"/>
    </location>
</feature>